<name>A0A8B7CBC1_PHODC</name>
<reference evidence="5" key="1">
    <citation type="journal article" date="2019" name="Nat. Commun.">
        <title>Genome-wide association mapping of date palm fruit traits.</title>
        <authorList>
            <person name="Hazzouri K.M."/>
            <person name="Gros-Balthazard M."/>
            <person name="Flowers J.M."/>
            <person name="Copetti D."/>
            <person name="Lemansour A."/>
            <person name="Lebrun M."/>
            <person name="Masmoudi K."/>
            <person name="Ferrand S."/>
            <person name="Dhar M.I."/>
            <person name="Fresquez Z.A."/>
            <person name="Rosas U."/>
            <person name="Zhang J."/>
            <person name="Talag J."/>
            <person name="Lee S."/>
            <person name="Kudrna D."/>
            <person name="Powell R.F."/>
            <person name="Leitch I.J."/>
            <person name="Krueger R.R."/>
            <person name="Wing R.A."/>
            <person name="Amiri K.M.A."/>
            <person name="Purugganan M.D."/>
        </authorList>
    </citation>
    <scope>NUCLEOTIDE SEQUENCE [LARGE SCALE GENOMIC DNA]</scope>
    <source>
        <strain evidence="5">cv. Khalas</strain>
    </source>
</reference>
<evidence type="ECO:0000313" key="6">
    <source>
        <dbReference type="RefSeq" id="XP_008795551.2"/>
    </source>
</evidence>
<sequence>MVSLQAALSSEEKEYSNLENPLSMKRKREYSEESDDNFFAKEFKSSKAEDVDLHLDSPLPLEWERCLDIKSGQIHFYNTRTHRRTYRDPRESTEPPASCPSLDLELNLTFEPPRSHISGEERIKQDCNSRDNSGSLSRSLTSLETEQQEMVAAVCMRCHMLVMMSKATPSCPNCKFVHPPSYSSSRSLKPGFKLLCCKD</sequence>
<protein>
    <submittedName>
        <fullName evidence="6">Uncharacterized protein LOC103711252</fullName>
    </submittedName>
</protein>
<dbReference type="Gene3D" id="2.20.70.10">
    <property type="match status" value="1"/>
</dbReference>
<evidence type="ECO:0000256" key="2">
    <source>
        <dbReference type="ARBA" id="ARBA00022490"/>
    </source>
</evidence>
<comment type="subcellular location">
    <subcellularLocation>
        <location evidence="1">Cytoplasm</location>
    </subcellularLocation>
</comment>
<dbReference type="PANTHER" id="PTHR14791">
    <property type="entry name" value="BOMB/KIRA PROTEINS"/>
    <property type="match status" value="1"/>
</dbReference>
<evidence type="ECO:0000313" key="5">
    <source>
        <dbReference type="Proteomes" id="UP000228380"/>
    </source>
</evidence>
<dbReference type="KEGG" id="pda:103711252"/>
<proteinExistence type="predicted"/>
<dbReference type="InterPro" id="IPR036020">
    <property type="entry name" value="WW_dom_sf"/>
</dbReference>
<evidence type="ECO:0000256" key="1">
    <source>
        <dbReference type="ARBA" id="ARBA00004496"/>
    </source>
</evidence>
<gene>
    <name evidence="6" type="primary">LOC103711252</name>
</gene>
<dbReference type="CDD" id="cd00201">
    <property type="entry name" value="WW"/>
    <property type="match status" value="1"/>
</dbReference>
<keyword evidence="2" id="KW-0963">Cytoplasm</keyword>
<dbReference type="SUPFAM" id="SSF51045">
    <property type="entry name" value="WW domain"/>
    <property type="match status" value="1"/>
</dbReference>
<dbReference type="AlphaFoldDB" id="A0A8B7CBC1"/>
<feature type="compositionally biased region" description="Low complexity" evidence="3">
    <location>
        <begin position="133"/>
        <end position="142"/>
    </location>
</feature>
<dbReference type="OrthoDB" id="1424894at2759"/>
<feature type="region of interest" description="Disordered" evidence="3">
    <location>
        <begin position="113"/>
        <end position="142"/>
    </location>
</feature>
<feature type="region of interest" description="Disordered" evidence="3">
    <location>
        <begin position="1"/>
        <end position="31"/>
    </location>
</feature>
<dbReference type="RefSeq" id="XP_008795551.2">
    <property type="nucleotide sequence ID" value="XM_008797329.4"/>
</dbReference>
<dbReference type="Proteomes" id="UP000228380">
    <property type="component" value="Chromosome 8"/>
</dbReference>
<dbReference type="GeneID" id="103711252"/>
<reference evidence="6" key="2">
    <citation type="submission" date="2025-08" db="UniProtKB">
        <authorList>
            <consortium name="RefSeq"/>
        </authorList>
    </citation>
    <scope>IDENTIFICATION</scope>
    <source>
        <tissue evidence="6">Young leaves</tissue>
    </source>
</reference>
<dbReference type="InterPro" id="IPR001202">
    <property type="entry name" value="WW_dom"/>
</dbReference>
<keyword evidence="5" id="KW-1185">Reference proteome</keyword>
<feature type="domain" description="WW" evidence="4">
    <location>
        <begin position="57"/>
        <end position="91"/>
    </location>
</feature>
<dbReference type="PANTHER" id="PTHR14791:SF42">
    <property type="entry name" value="F16L1.2 PROTEIN"/>
    <property type="match status" value="1"/>
</dbReference>
<accession>A0A8B7CBC1</accession>
<dbReference type="GO" id="GO:0005737">
    <property type="term" value="C:cytoplasm"/>
    <property type="evidence" value="ECO:0007669"/>
    <property type="project" value="UniProtKB-SubCell"/>
</dbReference>
<dbReference type="InterPro" id="IPR051105">
    <property type="entry name" value="WWC/KIBRA_Hippo_Reg"/>
</dbReference>
<evidence type="ECO:0000259" key="4">
    <source>
        <dbReference type="PROSITE" id="PS50020"/>
    </source>
</evidence>
<feature type="compositionally biased region" description="Basic and acidic residues" evidence="3">
    <location>
        <begin position="113"/>
        <end position="129"/>
    </location>
</feature>
<dbReference type="PROSITE" id="PS50020">
    <property type="entry name" value="WW_DOMAIN_2"/>
    <property type="match status" value="1"/>
</dbReference>
<evidence type="ECO:0000256" key="3">
    <source>
        <dbReference type="SAM" id="MobiDB-lite"/>
    </source>
</evidence>
<organism evidence="5 6">
    <name type="scientific">Phoenix dactylifera</name>
    <name type="common">Date palm</name>
    <dbReference type="NCBI Taxonomy" id="42345"/>
    <lineage>
        <taxon>Eukaryota</taxon>
        <taxon>Viridiplantae</taxon>
        <taxon>Streptophyta</taxon>
        <taxon>Embryophyta</taxon>
        <taxon>Tracheophyta</taxon>
        <taxon>Spermatophyta</taxon>
        <taxon>Magnoliopsida</taxon>
        <taxon>Liliopsida</taxon>
        <taxon>Arecaceae</taxon>
        <taxon>Coryphoideae</taxon>
        <taxon>Phoeniceae</taxon>
        <taxon>Phoenix</taxon>
    </lineage>
</organism>